<dbReference type="InterPro" id="IPR050379">
    <property type="entry name" value="Type-I_Cytokine_Rcpt"/>
</dbReference>
<name>A0ABD1KN30_9TELE</name>
<feature type="domain" description="Fibronectin type-III" evidence="8">
    <location>
        <begin position="355"/>
        <end position="447"/>
    </location>
</feature>
<dbReference type="Gene3D" id="2.60.40.10">
    <property type="entry name" value="Immunoglobulins"/>
    <property type="match status" value="1"/>
</dbReference>
<evidence type="ECO:0000256" key="7">
    <source>
        <dbReference type="SAM" id="Phobius"/>
    </source>
</evidence>
<dbReference type="InterPro" id="IPR036116">
    <property type="entry name" value="FN3_sf"/>
</dbReference>
<sequence>MTGTSVRLEKLSSRQKDNITAYVAGKTDTGMACTMATFTGAPAHMTRCGVVKVELKRRSGQLFVNASWDVESDIKAYFVKYRENVMNSFENTVWTKEESQDGHLHTVKNLSSSVSYEVQVQCVSTPNCPQCVQSNAFIVPQELSREPIIKHTAVEPHQGRRKVTITWKSPSTLGVREHHVRVQKASREFAESFTADGRDSSISFLLSHSGYEVSLYSSNNVSQSPSAPPWAIGPALGEMECHGALSVAFNSNHSFNLSWSDLLAEYECYTVEWFLKGQNHTPSFLSFSAYENQTTIDTEEDTPSGTAFYPYKRYVFFLHVKEYKDDTCNLKQINNSDITCGWTEAYLQEGTPIGAPQNVSQSGVTDSTAVITWRAVPEEELRGFLRGYVVHYTSDGTTSNVTVGPTLHSCELSGLRSRSSYQVEVAAFTSSGEGRRSFSLHFETSPSDPSAWILAGVIIGTALLLVAVNLCFRLLNRVKAVLWPSIPNPGNSSAMQKTDREHELEVLEPASGLKLQEDWASGPLYLMDFRKEEVKHAAVRPLLDELGHDESDQGLRQGGGVVTPPSRSEEEGCLQSTGMGTTEIDPTPLEGATKIAPTPLEGDRVELGGASTTETPCQRTDMVPAPTAIAPAADVPWCDPKTAVAGFMSDYTTMELFQQATVVATQAGCQPCQPASAVPAWPSEGAAGLDYIHQSHLTMAPSPSSEEGTHDTATTPEL</sequence>
<keyword evidence="2" id="KW-0677">Repeat</keyword>
<keyword evidence="7" id="KW-0812">Transmembrane</keyword>
<evidence type="ECO:0000256" key="6">
    <source>
        <dbReference type="SAM" id="MobiDB-lite"/>
    </source>
</evidence>
<dbReference type="PANTHER" id="PTHR23036">
    <property type="entry name" value="CYTOKINE RECEPTOR"/>
    <property type="match status" value="1"/>
</dbReference>
<comment type="caution">
    <text evidence="9">The sequence shown here is derived from an EMBL/GenBank/DDBJ whole genome shotgun (WGS) entry which is preliminary data.</text>
</comment>
<keyword evidence="5" id="KW-0325">Glycoprotein</keyword>
<dbReference type="AlphaFoldDB" id="A0ABD1KN30"/>
<dbReference type="CDD" id="cd00063">
    <property type="entry name" value="FN3"/>
    <property type="match status" value="1"/>
</dbReference>
<evidence type="ECO:0000256" key="1">
    <source>
        <dbReference type="ARBA" id="ARBA00022729"/>
    </source>
</evidence>
<keyword evidence="10" id="KW-1185">Reference proteome</keyword>
<dbReference type="Proteomes" id="UP001591681">
    <property type="component" value="Unassembled WGS sequence"/>
</dbReference>
<organism evidence="9 10">
    <name type="scientific">Coilia grayii</name>
    <name type="common">Gray's grenadier anchovy</name>
    <dbReference type="NCBI Taxonomy" id="363190"/>
    <lineage>
        <taxon>Eukaryota</taxon>
        <taxon>Metazoa</taxon>
        <taxon>Chordata</taxon>
        <taxon>Craniata</taxon>
        <taxon>Vertebrata</taxon>
        <taxon>Euteleostomi</taxon>
        <taxon>Actinopterygii</taxon>
        <taxon>Neopterygii</taxon>
        <taxon>Teleostei</taxon>
        <taxon>Clupei</taxon>
        <taxon>Clupeiformes</taxon>
        <taxon>Clupeoidei</taxon>
        <taxon>Engraulidae</taxon>
        <taxon>Coilinae</taxon>
        <taxon>Coilia</taxon>
    </lineage>
</organism>
<proteinExistence type="predicted"/>
<keyword evidence="7" id="KW-1133">Transmembrane helix</keyword>
<evidence type="ECO:0000313" key="10">
    <source>
        <dbReference type="Proteomes" id="UP001591681"/>
    </source>
</evidence>
<feature type="region of interest" description="Disordered" evidence="6">
    <location>
        <begin position="698"/>
        <end position="718"/>
    </location>
</feature>
<evidence type="ECO:0000256" key="5">
    <source>
        <dbReference type="ARBA" id="ARBA00023180"/>
    </source>
</evidence>
<dbReference type="SMART" id="SM00060">
    <property type="entry name" value="FN3"/>
    <property type="match status" value="3"/>
</dbReference>
<keyword evidence="1" id="KW-0732">Signal</keyword>
<protein>
    <recommendedName>
        <fullName evidence="8">Fibronectin type-III domain-containing protein</fullName>
    </recommendedName>
</protein>
<evidence type="ECO:0000256" key="3">
    <source>
        <dbReference type="ARBA" id="ARBA00023157"/>
    </source>
</evidence>
<dbReference type="SUPFAM" id="SSF49265">
    <property type="entry name" value="Fibronectin type III"/>
    <property type="match status" value="2"/>
</dbReference>
<evidence type="ECO:0000256" key="2">
    <source>
        <dbReference type="ARBA" id="ARBA00022737"/>
    </source>
</evidence>
<dbReference type="InterPro" id="IPR013783">
    <property type="entry name" value="Ig-like_fold"/>
</dbReference>
<accession>A0ABD1KN30</accession>
<dbReference type="InterPro" id="IPR003961">
    <property type="entry name" value="FN3_dom"/>
</dbReference>
<keyword evidence="3" id="KW-1015">Disulfide bond</keyword>
<evidence type="ECO:0000313" key="9">
    <source>
        <dbReference type="EMBL" id="KAL2100381.1"/>
    </source>
</evidence>
<gene>
    <name evidence="9" type="ORF">ACEWY4_004775</name>
</gene>
<reference evidence="9 10" key="1">
    <citation type="submission" date="2024-09" db="EMBL/GenBank/DDBJ databases">
        <title>A chromosome-level genome assembly of Gray's grenadier anchovy, Coilia grayii.</title>
        <authorList>
            <person name="Fu Z."/>
        </authorList>
    </citation>
    <scope>NUCLEOTIDE SEQUENCE [LARGE SCALE GENOMIC DNA]</scope>
    <source>
        <strain evidence="9">G4</strain>
        <tissue evidence="9">Muscle</tissue>
    </source>
</reference>
<evidence type="ECO:0000256" key="4">
    <source>
        <dbReference type="ARBA" id="ARBA00023170"/>
    </source>
</evidence>
<dbReference type="PANTHER" id="PTHR23036:SF193">
    <property type="entry name" value="INTERLEUKIN-6 RECEPTOR SUBUNIT BETA-LIKE"/>
    <property type="match status" value="1"/>
</dbReference>
<feature type="region of interest" description="Disordered" evidence="6">
    <location>
        <begin position="546"/>
        <end position="605"/>
    </location>
</feature>
<keyword evidence="7" id="KW-0472">Membrane</keyword>
<dbReference type="Pfam" id="PF00041">
    <property type="entry name" value="fn3"/>
    <property type="match status" value="1"/>
</dbReference>
<evidence type="ECO:0000259" key="8">
    <source>
        <dbReference type="PROSITE" id="PS50853"/>
    </source>
</evidence>
<feature type="transmembrane region" description="Helical" evidence="7">
    <location>
        <begin position="451"/>
        <end position="472"/>
    </location>
</feature>
<dbReference type="FunFam" id="2.60.40.10:FF:000028">
    <property type="entry name" value="Neuronal cell adhesion molecule"/>
    <property type="match status" value="1"/>
</dbReference>
<dbReference type="PROSITE" id="PS50853">
    <property type="entry name" value="FN3"/>
    <property type="match status" value="1"/>
</dbReference>
<keyword evidence="4" id="KW-0675">Receptor</keyword>
<dbReference type="EMBL" id="JBHFQA010000004">
    <property type="protein sequence ID" value="KAL2100381.1"/>
    <property type="molecule type" value="Genomic_DNA"/>
</dbReference>